<evidence type="ECO:0000313" key="2">
    <source>
        <dbReference type="Proteomes" id="UP000694892"/>
    </source>
</evidence>
<reference evidence="2" key="1">
    <citation type="journal article" date="2016" name="Nature">
        <title>Genome evolution in the allotetraploid frog Xenopus laevis.</title>
        <authorList>
            <person name="Session A.M."/>
            <person name="Uno Y."/>
            <person name="Kwon T."/>
            <person name="Chapman J.A."/>
            <person name="Toyoda A."/>
            <person name="Takahashi S."/>
            <person name="Fukui A."/>
            <person name="Hikosaka A."/>
            <person name="Suzuki A."/>
            <person name="Kondo M."/>
            <person name="van Heeringen S.J."/>
            <person name="Quigley I."/>
            <person name="Heinz S."/>
            <person name="Ogino H."/>
            <person name="Ochi H."/>
            <person name="Hellsten U."/>
            <person name="Lyons J.B."/>
            <person name="Simakov O."/>
            <person name="Putnam N."/>
            <person name="Stites J."/>
            <person name="Kuroki Y."/>
            <person name="Tanaka T."/>
            <person name="Michiue T."/>
            <person name="Watanabe M."/>
            <person name="Bogdanovic O."/>
            <person name="Lister R."/>
            <person name="Georgiou G."/>
            <person name="Paranjpe S.S."/>
            <person name="van Kruijsbergen I."/>
            <person name="Shu S."/>
            <person name="Carlson J."/>
            <person name="Kinoshita T."/>
            <person name="Ohta Y."/>
            <person name="Mawaribuchi S."/>
            <person name="Jenkins J."/>
            <person name="Grimwood J."/>
            <person name="Schmutz J."/>
            <person name="Mitros T."/>
            <person name="Mozaffari S.V."/>
            <person name="Suzuki Y."/>
            <person name="Haramoto Y."/>
            <person name="Yamamoto T.S."/>
            <person name="Takagi C."/>
            <person name="Heald R."/>
            <person name="Miller K."/>
            <person name="Haudenschild C."/>
            <person name="Kitzman J."/>
            <person name="Nakayama T."/>
            <person name="Izutsu Y."/>
            <person name="Robert J."/>
            <person name="Fortriede J."/>
            <person name="Burns K."/>
            <person name="Lotay V."/>
            <person name="Karimi K."/>
            <person name="Yasuoka Y."/>
            <person name="Dichmann D.S."/>
            <person name="Flajnik M.F."/>
            <person name="Houston D.W."/>
            <person name="Shendure J."/>
            <person name="DuPasquier L."/>
            <person name="Vize P.D."/>
            <person name="Zorn A.M."/>
            <person name="Ito M."/>
            <person name="Marcotte E.M."/>
            <person name="Wallingford J.B."/>
            <person name="Ito Y."/>
            <person name="Asashima M."/>
            <person name="Ueno N."/>
            <person name="Matsuda Y."/>
            <person name="Veenstra G.J."/>
            <person name="Fujiyama A."/>
            <person name="Harland R.M."/>
            <person name="Taira M."/>
            <person name="Rokhsar D.S."/>
        </authorList>
    </citation>
    <scope>NUCLEOTIDE SEQUENCE [LARGE SCALE GENOMIC DNA]</scope>
    <source>
        <strain evidence="2">J</strain>
    </source>
</reference>
<sequence length="126" mass="13763">MLLQCAPFCSQIRAGERNLGQAVSSQSVGATDGSNPAASSFVCRERLEESSEIRPSVTSKTYSLVLEPPKFKNLTQMSLRQVDKTPRADHNVFGLIPIREKQSEAFIFPDTGVAKSKMAANVILHP</sequence>
<protein>
    <submittedName>
        <fullName evidence="1">Uncharacterized protein</fullName>
    </submittedName>
</protein>
<gene>
    <name evidence="1" type="ORF">XELAEV_18024287mg</name>
</gene>
<proteinExistence type="predicted"/>
<name>A0A974CYL3_XENLA</name>
<evidence type="ECO:0000313" key="1">
    <source>
        <dbReference type="EMBL" id="OCT81778.1"/>
    </source>
</evidence>
<accession>A0A974CYL3</accession>
<organism evidence="1 2">
    <name type="scientific">Xenopus laevis</name>
    <name type="common">African clawed frog</name>
    <dbReference type="NCBI Taxonomy" id="8355"/>
    <lineage>
        <taxon>Eukaryota</taxon>
        <taxon>Metazoa</taxon>
        <taxon>Chordata</taxon>
        <taxon>Craniata</taxon>
        <taxon>Vertebrata</taxon>
        <taxon>Euteleostomi</taxon>
        <taxon>Amphibia</taxon>
        <taxon>Batrachia</taxon>
        <taxon>Anura</taxon>
        <taxon>Pipoidea</taxon>
        <taxon>Pipidae</taxon>
        <taxon>Xenopodinae</taxon>
        <taxon>Xenopus</taxon>
        <taxon>Xenopus</taxon>
    </lineage>
</organism>
<dbReference type="EMBL" id="CM004473">
    <property type="protein sequence ID" value="OCT81778.1"/>
    <property type="molecule type" value="Genomic_DNA"/>
</dbReference>
<dbReference type="AlphaFoldDB" id="A0A974CYL3"/>
<dbReference type="Proteomes" id="UP000694892">
    <property type="component" value="Chromosome 4S"/>
</dbReference>